<keyword evidence="2" id="KW-1133">Transmembrane helix</keyword>
<evidence type="ECO:0000313" key="4">
    <source>
        <dbReference type="EMBL" id="TYZ29120.1"/>
    </source>
</evidence>
<evidence type="ECO:0000256" key="2">
    <source>
        <dbReference type="SAM" id="Phobius"/>
    </source>
</evidence>
<gene>
    <name evidence="4" type="ORF">FZ041_06135</name>
</gene>
<sequence>MQILNLCLKRILDIFISGLAILLLIPVWIVVAVAIKSDSDGPVLFKQGRRTKDGRIFNMYKYRSMVVNAEKMGSGLFNYENDPRVTRIGRKLRNSSIDELPQLFNIFLGDMSLVGPRPCVTYELGDFDTLNRKYKRRFVMKAGLTGLAQVKGRNDISWEEKVVYDNQYIDNFRKYGVLYDCWLMIATVLKVVKSQDIYESKCDETLTDSEAAAREEAEIIRLAHLPDDEG</sequence>
<evidence type="ECO:0000313" key="5">
    <source>
        <dbReference type="Proteomes" id="UP000322783"/>
    </source>
</evidence>
<dbReference type="PANTHER" id="PTHR30576:SF0">
    <property type="entry name" value="UNDECAPRENYL-PHOSPHATE N-ACETYLGALACTOSAMINYL 1-PHOSPHATE TRANSFERASE-RELATED"/>
    <property type="match status" value="1"/>
</dbReference>
<dbReference type="Pfam" id="PF02397">
    <property type="entry name" value="Bac_transf"/>
    <property type="match status" value="1"/>
</dbReference>
<feature type="transmembrane region" description="Helical" evidence="2">
    <location>
        <begin position="12"/>
        <end position="35"/>
    </location>
</feature>
<dbReference type="Proteomes" id="UP000322783">
    <property type="component" value="Unassembled WGS sequence"/>
</dbReference>
<comment type="similarity">
    <text evidence="1">Belongs to the bacterial sugar transferase family.</text>
</comment>
<dbReference type="GO" id="GO:0016780">
    <property type="term" value="F:phosphotransferase activity, for other substituted phosphate groups"/>
    <property type="evidence" value="ECO:0007669"/>
    <property type="project" value="TreeGrafter"/>
</dbReference>
<keyword evidence="5" id="KW-1185">Reference proteome</keyword>
<dbReference type="RefSeq" id="WP_149188936.1">
    <property type="nucleotide sequence ID" value="NZ_VTOZ01000010.1"/>
</dbReference>
<keyword evidence="4" id="KW-0808">Transferase</keyword>
<dbReference type="PANTHER" id="PTHR30576">
    <property type="entry name" value="COLANIC BIOSYNTHESIS UDP-GLUCOSE LIPID CARRIER TRANSFERASE"/>
    <property type="match status" value="1"/>
</dbReference>
<reference evidence="4 5" key="1">
    <citation type="submission" date="2019-08" db="EMBL/GenBank/DDBJ databases">
        <title>Selenomonas sp. mPRGC5 and Selenomonas sp. mPRGC8 isolated from ruminal fluid of dairy goat (Capra hircus).</title>
        <authorList>
            <person name="Poothong S."/>
            <person name="Nuengjamnong C."/>
            <person name="Tanasupawat S."/>
        </authorList>
    </citation>
    <scope>NUCLEOTIDE SEQUENCE [LARGE SCALE GENOMIC DNA]</scope>
    <source>
        <strain evidence="5">mPRGC8</strain>
    </source>
</reference>
<protein>
    <submittedName>
        <fullName evidence="4">Sugar transferase</fullName>
    </submittedName>
</protein>
<evidence type="ECO:0000259" key="3">
    <source>
        <dbReference type="Pfam" id="PF02397"/>
    </source>
</evidence>
<feature type="domain" description="Bacterial sugar transferase" evidence="3">
    <location>
        <begin position="9"/>
        <end position="193"/>
    </location>
</feature>
<keyword evidence="2" id="KW-0812">Transmembrane</keyword>
<comment type="caution">
    <text evidence="4">The sequence shown here is derived from an EMBL/GenBank/DDBJ whole genome shotgun (WGS) entry which is preliminary data.</text>
</comment>
<dbReference type="InterPro" id="IPR003362">
    <property type="entry name" value="Bact_transf"/>
</dbReference>
<proteinExistence type="inferred from homology"/>
<dbReference type="AlphaFoldDB" id="A0A5D6WMT5"/>
<organism evidence="4 5">
    <name type="scientific">Selenomonas caprae</name>
    <dbReference type="NCBI Taxonomy" id="2606905"/>
    <lineage>
        <taxon>Bacteria</taxon>
        <taxon>Bacillati</taxon>
        <taxon>Bacillota</taxon>
        <taxon>Negativicutes</taxon>
        <taxon>Selenomonadales</taxon>
        <taxon>Selenomonadaceae</taxon>
        <taxon>Selenomonas</taxon>
    </lineage>
</organism>
<accession>A0A5D6WMT5</accession>
<keyword evidence="2" id="KW-0472">Membrane</keyword>
<dbReference type="EMBL" id="VTOZ01000010">
    <property type="protein sequence ID" value="TYZ29120.1"/>
    <property type="molecule type" value="Genomic_DNA"/>
</dbReference>
<evidence type="ECO:0000256" key="1">
    <source>
        <dbReference type="ARBA" id="ARBA00006464"/>
    </source>
</evidence>
<name>A0A5D6WMT5_9FIRM</name>